<dbReference type="Proteomes" id="UP001597168">
    <property type="component" value="Unassembled WGS sequence"/>
</dbReference>
<gene>
    <name evidence="1" type="ORF">ACFQ3T_02265</name>
</gene>
<evidence type="ECO:0000313" key="1">
    <source>
        <dbReference type="EMBL" id="MFD1145944.1"/>
    </source>
</evidence>
<keyword evidence="2" id="KW-1185">Reference proteome</keyword>
<reference evidence="2" key="1">
    <citation type="journal article" date="2019" name="Int. J. Syst. Evol. Microbiol.">
        <title>The Global Catalogue of Microorganisms (GCM) 10K type strain sequencing project: providing services to taxonomists for standard genome sequencing and annotation.</title>
        <authorList>
            <consortium name="The Broad Institute Genomics Platform"/>
            <consortium name="The Broad Institute Genome Sequencing Center for Infectious Disease"/>
            <person name="Wu L."/>
            <person name="Ma J."/>
        </authorList>
    </citation>
    <scope>NUCLEOTIDE SEQUENCE [LARGE SCALE GENOMIC DNA]</scope>
    <source>
        <strain evidence="2">CCUG 60214</strain>
    </source>
</reference>
<accession>A0ABW3QFU8</accession>
<name>A0ABW3QFU8_9PSEU</name>
<evidence type="ECO:0000313" key="2">
    <source>
        <dbReference type="Proteomes" id="UP001597168"/>
    </source>
</evidence>
<dbReference type="RefSeq" id="WP_380719183.1">
    <property type="nucleotide sequence ID" value="NZ_JBHTLK010000005.1"/>
</dbReference>
<sequence>MPLDTPDLITALRRWTANQDWHVWAAVEYLIRHDHWLRRRSFLDVAVREYPEDGDAAILWREAREAFDAGAFDKSSTNERAVLDFALALGGNRYRTSQMGHFNSAAFARAARDAAYGPPIATPEAVAASRLWRELEDVESMTKVVAAVRATLRFCDELDVAHTKADVDPVASQLRGRIAHALGLLPEA</sequence>
<protein>
    <submittedName>
        <fullName evidence="1">Uncharacterized protein</fullName>
    </submittedName>
</protein>
<comment type="caution">
    <text evidence="1">The sequence shown here is derived from an EMBL/GenBank/DDBJ whole genome shotgun (WGS) entry which is preliminary data.</text>
</comment>
<proteinExistence type="predicted"/>
<dbReference type="EMBL" id="JBHTLK010000005">
    <property type="protein sequence ID" value="MFD1145944.1"/>
    <property type="molecule type" value="Genomic_DNA"/>
</dbReference>
<organism evidence="1 2">
    <name type="scientific">Saccharothrix hoggarensis</name>
    <dbReference type="NCBI Taxonomy" id="913853"/>
    <lineage>
        <taxon>Bacteria</taxon>
        <taxon>Bacillati</taxon>
        <taxon>Actinomycetota</taxon>
        <taxon>Actinomycetes</taxon>
        <taxon>Pseudonocardiales</taxon>
        <taxon>Pseudonocardiaceae</taxon>
        <taxon>Saccharothrix</taxon>
    </lineage>
</organism>